<comment type="caution">
    <text evidence="1">The sequence shown here is derived from an EMBL/GenBank/DDBJ whole genome shotgun (WGS) entry which is preliminary data.</text>
</comment>
<protein>
    <submittedName>
        <fullName evidence="1">Glycosyltransferase family 1 protein</fullName>
    </submittedName>
</protein>
<dbReference type="EMBL" id="JBHLYQ010000209">
    <property type="protein sequence ID" value="MFC0082988.1"/>
    <property type="molecule type" value="Genomic_DNA"/>
</dbReference>
<organism evidence="1 2">
    <name type="scientific">Aciditerrimonas ferrireducens</name>
    <dbReference type="NCBI Taxonomy" id="667306"/>
    <lineage>
        <taxon>Bacteria</taxon>
        <taxon>Bacillati</taxon>
        <taxon>Actinomycetota</taxon>
        <taxon>Acidimicrobiia</taxon>
        <taxon>Acidimicrobiales</taxon>
        <taxon>Acidimicrobiaceae</taxon>
        <taxon>Aciditerrimonas</taxon>
    </lineage>
</organism>
<evidence type="ECO:0000313" key="1">
    <source>
        <dbReference type="EMBL" id="MFC0082988.1"/>
    </source>
</evidence>
<name>A0ABV6C5N8_9ACTN</name>
<reference evidence="1 2" key="1">
    <citation type="submission" date="2024-09" db="EMBL/GenBank/DDBJ databases">
        <authorList>
            <person name="Sun Q."/>
            <person name="Mori K."/>
        </authorList>
    </citation>
    <scope>NUCLEOTIDE SEQUENCE [LARGE SCALE GENOMIC DNA]</scope>
    <source>
        <strain evidence="1 2">JCM 15389</strain>
    </source>
</reference>
<gene>
    <name evidence="1" type="ORF">ACFFRE_12700</name>
</gene>
<proteinExistence type="predicted"/>
<evidence type="ECO:0000313" key="2">
    <source>
        <dbReference type="Proteomes" id="UP001589788"/>
    </source>
</evidence>
<accession>A0ABV6C5N8</accession>
<feature type="non-terminal residue" evidence="1">
    <location>
        <position position="1"/>
    </location>
</feature>
<keyword evidence="2" id="KW-1185">Reference proteome</keyword>
<sequence length="65" mass="7238">LAAVLRRALTSPAERERRRALGLAVAKERTWAASAAGHLEAYRLAVELARDRRRGAGKVPTCERW</sequence>
<dbReference type="Proteomes" id="UP001589788">
    <property type="component" value="Unassembled WGS sequence"/>
</dbReference>